<gene>
    <name evidence="2" type="ORF">D3273_19240</name>
</gene>
<reference evidence="2 3" key="2">
    <citation type="submission" date="2019-02" db="EMBL/GenBank/DDBJ databases">
        <title>'Lichenibacterium ramalinii' gen. nov. sp. nov., 'Lichenibacterium minor' gen. nov. sp. nov.</title>
        <authorList>
            <person name="Pankratov T."/>
        </authorList>
    </citation>
    <scope>NUCLEOTIDE SEQUENCE [LARGE SCALE GENOMIC DNA]</scope>
    <source>
        <strain evidence="2 3">RmlP026</strain>
    </source>
</reference>
<keyword evidence="2" id="KW-0255">Endonuclease</keyword>
<keyword evidence="2" id="KW-0378">Hydrolase</keyword>
<comment type="caution">
    <text evidence="2">The sequence shown here is derived from an EMBL/GenBank/DDBJ whole genome shotgun (WGS) entry which is preliminary data.</text>
</comment>
<name>A0A4Q2U5L5_9HYPH</name>
<dbReference type="GO" id="GO:0004519">
    <property type="term" value="F:endonuclease activity"/>
    <property type="evidence" value="ECO:0007669"/>
    <property type="project" value="UniProtKB-KW"/>
</dbReference>
<feature type="domain" description="HNH nuclease" evidence="1">
    <location>
        <begin position="168"/>
        <end position="219"/>
    </location>
</feature>
<reference evidence="2 3" key="1">
    <citation type="submission" date="2018-12" db="EMBL/GenBank/DDBJ databases">
        <authorList>
            <person name="Grouzdev D.S."/>
            <person name="Krutkina M.S."/>
        </authorList>
    </citation>
    <scope>NUCLEOTIDE SEQUENCE [LARGE SCALE GENOMIC DNA]</scope>
    <source>
        <strain evidence="2 3">RmlP026</strain>
    </source>
</reference>
<dbReference type="Pfam" id="PF01844">
    <property type="entry name" value="HNH"/>
    <property type="match status" value="1"/>
</dbReference>
<dbReference type="Gene3D" id="1.10.30.50">
    <property type="match status" value="1"/>
</dbReference>
<accession>A0A4Q2U5L5</accession>
<keyword evidence="2" id="KW-0540">Nuclease</keyword>
<evidence type="ECO:0000259" key="1">
    <source>
        <dbReference type="SMART" id="SM00507"/>
    </source>
</evidence>
<dbReference type="InterPro" id="IPR003615">
    <property type="entry name" value="HNH_nuc"/>
</dbReference>
<evidence type="ECO:0000313" key="3">
    <source>
        <dbReference type="Proteomes" id="UP000290759"/>
    </source>
</evidence>
<dbReference type="InterPro" id="IPR002711">
    <property type="entry name" value="HNH"/>
</dbReference>
<dbReference type="GO" id="GO:0008270">
    <property type="term" value="F:zinc ion binding"/>
    <property type="evidence" value="ECO:0007669"/>
    <property type="project" value="InterPro"/>
</dbReference>
<evidence type="ECO:0000313" key="2">
    <source>
        <dbReference type="EMBL" id="RYC30351.1"/>
    </source>
</evidence>
<protein>
    <submittedName>
        <fullName evidence="2">HNH endonuclease</fullName>
    </submittedName>
</protein>
<dbReference type="OrthoDB" id="64523at2"/>
<dbReference type="SMART" id="SM00507">
    <property type="entry name" value="HNHc"/>
    <property type="match status" value="1"/>
</dbReference>
<dbReference type="AlphaFoldDB" id="A0A4Q2U5L5"/>
<keyword evidence="3" id="KW-1185">Reference proteome</keyword>
<dbReference type="Proteomes" id="UP000290759">
    <property type="component" value="Unassembled WGS sequence"/>
</dbReference>
<dbReference type="GO" id="GO:0003676">
    <property type="term" value="F:nucleic acid binding"/>
    <property type="evidence" value="ECO:0007669"/>
    <property type="project" value="InterPro"/>
</dbReference>
<dbReference type="EMBL" id="QYBB01000027">
    <property type="protein sequence ID" value="RYC30351.1"/>
    <property type="molecule type" value="Genomic_DNA"/>
</dbReference>
<dbReference type="CDD" id="cd00085">
    <property type="entry name" value="HNHc"/>
    <property type="match status" value="1"/>
</dbReference>
<proteinExistence type="predicted"/>
<organism evidence="2 3">
    <name type="scientific">Lichenibacterium minor</name>
    <dbReference type="NCBI Taxonomy" id="2316528"/>
    <lineage>
        <taxon>Bacteria</taxon>
        <taxon>Pseudomonadati</taxon>
        <taxon>Pseudomonadota</taxon>
        <taxon>Alphaproteobacteria</taxon>
        <taxon>Hyphomicrobiales</taxon>
        <taxon>Lichenihabitantaceae</taxon>
        <taxon>Lichenibacterium</taxon>
    </lineage>
</organism>
<sequence length="226" mass="25516">MRMRYGTTYALADFCDRLVPKSGEIDRELLKETFDGLRRLAQVQSGNPWMTLHATTSAGVWINYRGFPYCLINPAKSFLRIGAAYKHADAAHKLKVFIEAELHQDSVEEIEGDDLQQWRIHPAALSKFWTFFEKLECPSPSELETMAGRHPRFFSSEDRVTALEEFEKAGRFCPGVGGKTLRHKLEPGEPIEFDHIIPHSRGGASTYWNLSILCAACNRLKAATAA</sequence>